<dbReference type="Proteomes" id="UP000324241">
    <property type="component" value="Unassembled WGS sequence"/>
</dbReference>
<proteinExistence type="predicted"/>
<dbReference type="VEuPathDB" id="FungiDB:EYZ11_013272"/>
<dbReference type="EMBL" id="QUQM01000002">
    <property type="protein sequence ID" value="KAA8652653.1"/>
    <property type="molecule type" value="Genomic_DNA"/>
</dbReference>
<accession>A0A5M9N5V3</accession>
<evidence type="ECO:0000259" key="2">
    <source>
        <dbReference type="Pfam" id="PF23584"/>
    </source>
</evidence>
<evidence type="ECO:0000313" key="3">
    <source>
        <dbReference type="EMBL" id="KAA8652653.1"/>
    </source>
</evidence>
<comment type="caution">
    <text evidence="3">The sequence shown here is derived from an EMBL/GenBank/DDBJ whole genome shotgun (WGS) entry which is preliminary data.</text>
</comment>
<dbReference type="AlphaFoldDB" id="A0A5M9N5V3"/>
<protein>
    <recommendedName>
        <fullName evidence="2">DUF7136 domain-containing protein</fullName>
    </recommendedName>
</protein>
<dbReference type="InterPro" id="IPR055560">
    <property type="entry name" value="DUF7136"/>
</dbReference>
<organism evidence="3 4">
    <name type="scientific">Aspergillus tanneri</name>
    <dbReference type="NCBI Taxonomy" id="1220188"/>
    <lineage>
        <taxon>Eukaryota</taxon>
        <taxon>Fungi</taxon>
        <taxon>Dikarya</taxon>
        <taxon>Ascomycota</taxon>
        <taxon>Pezizomycotina</taxon>
        <taxon>Eurotiomycetes</taxon>
        <taxon>Eurotiomycetidae</taxon>
        <taxon>Eurotiales</taxon>
        <taxon>Aspergillaceae</taxon>
        <taxon>Aspergillus</taxon>
        <taxon>Aspergillus subgen. Circumdati</taxon>
    </lineage>
</organism>
<dbReference type="OrthoDB" id="4490227at2759"/>
<evidence type="ECO:0000313" key="4">
    <source>
        <dbReference type="Proteomes" id="UP000324241"/>
    </source>
</evidence>
<dbReference type="Pfam" id="PF23584">
    <property type="entry name" value="DUF7136"/>
    <property type="match status" value="1"/>
</dbReference>
<name>A0A5M9N5V3_9EURO</name>
<feature type="region of interest" description="Disordered" evidence="1">
    <location>
        <begin position="1"/>
        <end position="25"/>
    </location>
</feature>
<gene>
    <name evidence="3" type="ORF">ATNIH1004_001558</name>
</gene>
<feature type="domain" description="DUF7136" evidence="2">
    <location>
        <begin position="3"/>
        <end position="105"/>
    </location>
</feature>
<dbReference type="GeneID" id="54324260"/>
<sequence>MCWTNCSTSENGTDYDNNLTDEDEDGFHRQGYEPYRRVVFTTIKGSRQANLTTLTVPAVGSLSGDGVMKCALLTSPAPAPNPCKSSVAPEAASSISSSLTRAECSCC</sequence>
<reference evidence="3 4" key="1">
    <citation type="submission" date="2019-08" db="EMBL/GenBank/DDBJ databases">
        <title>The genome sequence of a newly discovered highly antifungal drug resistant Aspergillus species, Aspergillus tanneri NIH 1004.</title>
        <authorList>
            <person name="Mounaud S."/>
            <person name="Singh I."/>
            <person name="Joardar V."/>
            <person name="Pakala S."/>
            <person name="Pakala S."/>
            <person name="Venepally P."/>
            <person name="Chung J.K."/>
            <person name="Losada L."/>
            <person name="Nierman W.C."/>
        </authorList>
    </citation>
    <scope>NUCLEOTIDE SEQUENCE [LARGE SCALE GENOMIC DNA]</scope>
    <source>
        <strain evidence="3 4">NIH1004</strain>
    </source>
</reference>
<dbReference type="RefSeq" id="XP_033432014.1">
    <property type="nucleotide sequence ID" value="XM_033566257.1"/>
</dbReference>
<feature type="compositionally biased region" description="Polar residues" evidence="1">
    <location>
        <begin position="1"/>
        <end position="18"/>
    </location>
</feature>
<evidence type="ECO:0000256" key="1">
    <source>
        <dbReference type="SAM" id="MobiDB-lite"/>
    </source>
</evidence>